<evidence type="ECO:0000313" key="2">
    <source>
        <dbReference type="EMBL" id="AWH91446.1"/>
    </source>
</evidence>
<proteinExistence type="predicted"/>
<evidence type="ECO:0000313" key="3">
    <source>
        <dbReference type="Proteomes" id="UP000244928"/>
    </source>
</evidence>
<dbReference type="RefSeq" id="WP_108846705.1">
    <property type="nucleotide sequence ID" value="NZ_CP015449.1"/>
</dbReference>
<reference evidence="2 3" key="1">
    <citation type="submission" date="2016-04" db="EMBL/GenBank/DDBJ databases">
        <title>Complete genome sequence of Dietzia lutea YIM 80766T, a strain isolated from desert soil in Egypt.</title>
        <authorList>
            <person name="Zhao J."/>
            <person name="Hu B."/>
            <person name="Geng S."/>
            <person name="Nie Y."/>
            <person name="Tang Y."/>
        </authorList>
    </citation>
    <scope>NUCLEOTIDE SEQUENCE [LARGE SCALE GENOMIC DNA]</scope>
    <source>
        <strain evidence="2 3">YIM 80766</strain>
    </source>
</reference>
<evidence type="ECO:0000256" key="1">
    <source>
        <dbReference type="SAM" id="Phobius"/>
    </source>
</evidence>
<keyword evidence="1" id="KW-0812">Transmembrane</keyword>
<name>A0A2S1R580_9ACTN</name>
<keyword evidence="3" id="KW-1185">Reference proteome</keyword>
<dbReference type="Proteomes" id="UP000244928">
    <property type="component" value="Chromosome"/>
</dbReference>
<dbReference type="KEGG" id="dlu:A6035_03820"/>
<feature type="transmembrane region" description="Helical" evidence="1">
    <location>
        <begin position="42"/>
        <end position="61"/>
    </location>
</feature>
<keyword evidence="1" id="KW-0472">Membrane</keyword>
<sequence length="65" mass="6494">MNTRPSGSLGGALYDAFGAVQSGLATASSAIGIDPAAFMEQFHVPIAFSLMPLGVGSLILGQLGI</sequence>
<dbReference type="EMBL" id="CP015449">
    <property type="protein sequence ID" value="AWH91446.1"/>
    <property type="molecule type" value="Genomic_DNA"/>
</dbReference>
<keyword evidence="1" id="KW-1133">Transmembrane helix</keyword>
<dbReference type="AlphaFoldDB" id="A0A2S1R580"/>
<gene>
    <name evidence="2" type="ORF">A6035_03820</name>
</gene>
<accession>A0A2S1R580</accession>
<organism evidence="2 3">
    <name type="scientific">Dietzia lutea</name>
    <dbReference type="NCBI Taxonomy" id="546160"/>
    <lineage>
        <taxon>Bacteria</taxon>
        <taxon>Bacillati</taxon>
        <taxon>Actinomycetota</taxon>
        <taxon>Actinomycetes</taxon>
        <taxon>Mycobacteriales</taxon>
        <taxon>Dietziaceae</taxon>
        <taxon>Dietzia</taxon>
    </lineage>
</organism>
<dbReference type="OrthoDB" id="9890583at2"/>
<protein>
    <submittedName>
        <fullName evidence="2">Uncharacterized protein</fullName>
    </submittedName>
</protein>